<evidence type="ECO:0000313" key="2">
    <source>
        <dbReference type="EMBL" id="KAL0255717.1"/>
    </source>
</evidence>
<protein>
    <submittedName>
        <fullName evidence="2">Uncharacterized protein</fullName>
    </submittedName>
</protein>
<keyword evidence="1" id="KW-1133">Transmembrane helix</keyword>
<name>A0ABR3C512_9TREE</name>
<dbReference type="GeneID" id="91987382"/>
<comment type="caution">
    <text evidence="2">The sequence shown here is derived from an EMBL/GenBank/DDBJ whole genome shotgun (WGS) entry which is preliminary data.</text>
</comment>
<keyword evidence="1" id="KW-0812">Transmembrane</keyword>
<evidence type="ECO:0000256" key="1">
    <source>
        <dbReference type="SAM" id="Phobius"/>
    </source>
</evidence>
<evidence type="ECO:0000313" key="3">
    <source>
        <dbReference type="Proteomes" id="UP000054399"/>
    </source>
</evidence>
<feature type="transmembrane region" description="Helical" evidence="1">
    <location>
        <begin position="107"/>
        <end position="126"/>
    </location>
</feature>
<keyword evidence="3" id="KW-1185">Reference proteome</keyword>
<organism evidence="2 3">
    <name type="scientific">Cryptococcus tetragattii IND107</name>
    <dbReference type="NCBI Taxonomy" id="1296105"/>
    <lineage>
        <taxon>Eukaryota</taxon>
        <taxon>Fungi</taxon>
        <taxon>Dikarya</taxon>
        <taxon>Basidiomycota</taxon>
        <taxon>Agaricomycotina</taxon>
        <taxon>Tremellomycetes</taxon>
        <taxon>Tremellales</taxon>
        <taxon>Cryptococcaceae</taxon>
        <taxon>Cryptococcus</taxon>
        <taxon>Cryptococcus gattii species complex</taxon>
    </lineage>
</organism>
<proteinExistence type="predicted"/>
<dbReference type="Proteomes" id="UP000054399">
    <property type="component" value="Unassembled WGS sequence"/>
</dbReference>
<reference evidence="3" key="1">
    <citation type="submission" date="2015-01" db="EMBL/GenBank/DDBJ databases">
        <title>The Genome Sequence of Cryptococcus gattii MMRL2647.</title>
        <authorList>
            <consortium name="The Broad Institute Genomics Platform"/>
            <person name="Cuomo C."/>
            <person name="Litvintseva A."/>
            <person name="Chen Y."/>
            <person name="Heitman J."/>
            <person name="Sun S."/>
            <person name="Springer D."/>
            <person name="Dromer F."/>
            <person name="Young S."/>
            <person name="Zeng Q."/>
            <person name="Gargeya S."/>
            <person name="Abouelleil A."/>
            <person name="Alvarado L."/>
            <person name="Chapman S.B."/>
            <person name="Gainer-Dewar J."/>
            <person name="Goldberg J."/>
            <person name="Griggs A."/>
            <person name="Gujja S."/>
            <person name="Hansen M."/>
            <person name="Howarth C."/>
            <person name="Imamovic A."/>
            <person name="Larimer J."/>
            <person name="Murphy C."/>
            <person name="Naylor J."/>
            <person name="Pearson M."/>
            <person name="Priest M."/>
            <person name="Roberts A."/>
            <person name="Saif S."/>
            <person name="Shea T."/>
            <person name="Sykes S."/>
            <person name="Wortman J."/>
            <person name="Nusbaum C."/>
            <person name="Birren B."/>
        </authorList>
    </citation>
    <scope>NUCLEOTIDE SEQUENCE [LARGE SCALE GENOMIC DNA]</scope>
    <source>
        <strain evidence="3">IND107</strain>
    </source>
</reference>
<dbReference type="RefSeq" id="XP_066616994.1">
    <property type="nucleotide sequence ID" value="XM_066755093.1"/>
</dbReference>
<keyword evidence="1" id="KW-0472">Membrane</keyword>
<reference evidence="2 3" key="2">
    <citation type="submission" date="2024-01" db="EMBL/GenBank/DDBJ databases">
        <title>Comparative genomics of Cryptococcus and Kwoniella reveals pathogenesis evolution and contrasting modes of karyotype evolution via chromosome fusion or intercentromeric recombination.</title>
        <authorList>
            <person name="Coelho M.A."/>
            <person name="David-Palma M."/>
            <person name="Shea T."/>
            <person name="Bowers K."/>
            <person name="Mcginley-Smith S."/>
            <person name="Mohammad A.W."/>
            <person name="Gnirke A."/>
            <person name="Yurkov A.M."/>
            <person name="Nowrousian M."/>
            <person name="Sun S."/>
            <person name="Cuomo C.A."/>
            <person name="Heitman J."/>
        </authorList>
    </citation>
    <scope>NUCLEOTIDE SEQUENCE [LARGE SCALE GENOMIC DNA]</scope>
    <source>
        <strain evidence="2 3">IND107</strain>
    </source>
</reference>
<gene>
    <name evidence="2" type="ORF">I308_100524</name>
</gene>
<accession>A0ABR3C512</accession>
<dbReference type="EMBL" id="ATAM02000001">
    <property type="protein sequence ID" value="KAL0255717.1"/>
    <property type="molecule type" value="Genomic_DNA"/>
</dbReference>
<sequence>MRHNRRSLQQNDGHVTTPVILSALSKLYADKPGYYLRGKKARIFITANTCCMFCNRLNEKLHDARRTLYACYGERRRSNLGINEARSHAWIKRRRRATRPRRLNKDLLRMLLLLADIAEGCVLVVVDVPPPPPVPPLS</sequence>